<dbReference type="EMBL" id="JAAAID010001621">
    <property type="protein sequence ID" value="KAG0009320.1"/>
    <property type="molecule type" value="Genomic_DNA"/>
</dbReference>
<keyword evidence="2" id="KW-1133">Transmembrane helix</keyword>
<dbReference type="AlphaFoldDB" id="A0A9P6SX99"/>
<evidence type="ECO:0000256" key="2">
    <source>
        <dbReference type="SAM" id="Phobius"/>
    </source>
</evidence>
<proteinExistence type="predicted"/>
<gene>
    <name evidence="3" type="ORF">BGZ80_002515</name>
</gene>
<feature type="region of interest" description="Disordered" evidence="1">
    <location>
        <begin position="211"/>
        <end position="283"/>
    </location>
</feature>
<keyword evidence="2" id="KW-0472">Membrane</keyword>
<feature type="transmembrane region" description="Helical" evidence="2">
    <location>
        <begin position="164"/>
        <end position="189"/>
    </location>
</feature>
<feature type="compositionally biased region" description="Polar residues" evidence="1">
    <location>
        <begin position="272"/>
        <end position="283"/>
    </location>
</feature>
<name>A0A9P6SX99_9FUNG</name>
<reference evidence="3" key="1">
    <citation type="journal article" date="2020" name="Fungal Divers.">
        <title>Resolving the Mortierellaceae phylogeny through synthesis of multi-gene phylogenetics and phylogenomics.</title>
        <authorList>
            <person name="Vandepol N."/>
            <person name="Liber J."/>
            <person name="Desiro A."/>
            <person name="Na H."/>
            <person name="Kennedy M."/>
            <person name="Barry K."/>
            <person name="Grigoriev I.V."/>
            <person name="Miller A.N."/>
            <person name="O'Donnell K."/>
            <person name="Stajich J.E."/>
            <person name="Bonito G."/>
        </authorList>
    </citation>
    <scope>NUCLEOTIDE SEQUENCE</scope>
    <source>
        <strain evidence="3">NRRL 2769</strain>
    </source>
</reference>
<dbReference type="OrthoDB" id="2442837at2759"/>
<comment type="caution">
    <text evidence="3">The sequence shown here is derived from an EMBL/GenBank/DDBJ whole genome shotgun (WGS) entry which is preliminary data.</text>
</comment>
<evidence type="ECO:0000256" key="1">
    <source>
        <dbReference type="SAM" id="MobiDB-lite"/>
    </source>
</evidence>
<protein>
    <submittedName>
        <fullName evidence="3">Uncharacterized protein</fullName>
    </submittedName>
</protein>
<feature type="compositionally biased region" description="Basic and acidic residues" evidence="1">
    <location>
        <begin position="242"/>
        <end position="263"/>
    </location>
</feature>
<dbReference type="Proteomes" id="UP000703661">
    <property type="component" value="Unassembled WGS sequence"/>
</dbReference>
<keyword evidence="2" id="KW-0812">Transmembrane</keyword>
<keyword evidence="4" id="KW-1185">Reference proteome</keyword>
<accession>A0A9P6SX99</accession>
<evidence type="ECO:0000313" key="4">
    <source>
        <dbReference type="Proteomes" id="UP000703661"/>
    </source>
</evidence>
<organism evidence="3 4">
    <name type="scientific">Entomortierella chlamydospora</name>
    <dbReference type="NCBI Taxonomy" id="101097"/>
    <lineage>
        <taxon>Eukaryota</taxon>
        <taxon>Fungi</taxon>
        <taxon>Fungi incertae sedis</taxon>
        <taxon>Mucoromycota</taxon>
        <taxon>Mortierellomycotina</taxon>
        <taxon>Mortierellomycetes</taxon>
        <taxon>Mortierellales</taxon>
        <taxon>Mortierellaceae</taxon>
        <taxon>Entomortierella</taxon>
    </lineage>
</organism>
<sequence length="283" mass="30395">MSGSLSLEKRAAQYLDTSEEQIEVTFEANDSYYIENFPLNECVNTFSLPLSPPANYRNYNGMMFPEPTMVVNFYTDDECKEYEFSVQSGVSQFSGAFASAKYVGEFSGVKPGVYDDHEVSNTAPPDANALVDTTTTTAAGTNAPTSSNAATVPSSSVPSGTSSAGFFAGVGLIGLIVIAGIVALGVMGYRKYDRKTRRGGDGRAFMTLASGQDDYDDETGLTGENGPHSSALMQSRAGASFDDERYPAEYHDEEQASDDERVEMNAYPQNPAGPTQTQNPHSQ</sequence>
<feature type="region of interest" description="Disordered" evidence="1">
    <location>
        <begin position="137"/>
        <end position="156"/>
    </location>
</feature>
<evidence type="ECO:0000313" key="3">
    <source>
        <dbReference type="EMBL" id="KAG0009320.1"/>
    </source>
</evidence>